<evidence type="ECO:0000256" key="1">
    <source>
        <dbReference type="SAM" id="MobiDB-lite"/>
    </source>
</evidence>
<comment type="caution">
    <text evidence="3">The sequence shown here is derived from an EMBL/GenBank/DDBJ whole genome shotgun (WGS) entry which is preliminary data.</text>
</comment>
<accession>A0A852WFS6</accession>
<gene>
    <name evidence="3" type="ORF">BJ986_002315</name>
</gene>
<organism evidence="3 4">
    <name type="scientific">Pedococcus badiiscoriae</name>
    <dbReference type="NCBI Taxonomy" id="642776"/>
    <lineage>
        <taxon>Bacteria</taxon>
        <taxon>Bacillati</taxon>
        <taxon>Actinomycetota</taxon>
        <taxon>Actinomycetes</taxon>
        <taxon>Micrococcales</taxon>
        <taxon>Intrasporangiaceae</taxon>
        <taxon>Pedococcus</taxon>
    </lineage>
</organism>
<keyword evidence="2" id="KW-0812">Transmembrane</keyword>
<sequence>MGGRTVRRRFWAEAVLAGIGALLALVTAVAPDWIERVGGGGGDAGSGSTERAIVLLFLAAAVVLAGLASVEWRRPLQAEVARHRSGRTGRTGRSGGSGGSGGSAGSAGSGGDWSR</sequence>
<evidence type="ECO:0000256" key="2">
    <source>
        <dbReference type="SAM" id="Phobius"/>
    </source>
</evidence>
<dbReference type="EMBL" id="JACCAB010000001">
    <property type="protein sequence ID" value="NYG07828.1"/>
    <property type="molecule type" value="Genomic_DNA"/>
</dbReference>
<reference evidence="3 4" key="1">
    <citation type="submission" date="2020-07" db="EMBL/GenBank/DDBJ databases">
        <title>Sequencing the genomes of 1000 actinobacteria strains.</title>
        <authorList>
            <person name="Klenk H.-P."/>
        </authorList>
    </citation>
    <scope>NUCLEOTIDE SEQUENCE [LARGE SCALE GENOMIC DNA]</scope>
    <source>
        <strain evidence="3 4">DSM 23987</strain>
    </source>
</reference>
<evidence type="ECO:0000313" key="4">
    <source>
        <dbReference type="Proteomes" id="UP000573599"/>
    </source>
</evidence>
<keyword evidence="2" id="KW-0472">Membrane</keyword>
<feature type="compositionally biased region" description="Gly residues" evidence="1">
    <location>
        <begin position="92"/>
        <end position="115"/>
    </location>
</feature>
<dbReference type="RefSeq" id="WP_179422113.1">
    <property type="nucleotide sequence ID" value="NZ_JACCAB010000001.1"/>
</dbReference>
<protein>
    <submittedName>
        <fullName evidence="3">Uncharacterized protein</fullName>
    </submittedName>
</protein>
<feature type="region of interest" description="Disordered" evidence="1">
    <location>
        <begin position="78"/>
        <end position="115"/>
    </location>
</feature>
<feature type="transmembrane region" description="Helical" evidence="2">
    <location>
        <begin position="52"/>
        <end position="72"/>
    </location>
</feature>
<keyword evidence="4" id="KW-1185">Reference proteome</keyword>
<name>A0A852WFS6_9MICO</name>
<dbReference type="AlphaFoldDB" id="A0A852WFS6"/>
<proteinExistence type="predicted"/>
<keyword evidence="2" id="KW-1133">Transmembrane helix</keyword>
<dbReference type="Proteomes" id="UP000573599">
    <property type="component" value="Unassembled WGS sequence"/>
</dbReference>
<evidence type="ECO:0000313" key="3">
    <source>
        <dbReference type="EMBL" id="NYG07828.1"/>
    </source>
</evidence>